<reference evidence="2 3" key="1">
    <citation type="submission" date="2019-02" db="EMBL/GenBank/DDBJ databases">
        <title>Deep-cultivation of Planctomycetes and their phenomic and genomic characterization uncovers novel biology.</title>
        <authorList>
            <person name="Wiegand S."/>
            <person name="Jogler M."/>
            <person name="Boedeker C."/>
            <person name="Pinto D."/>
            <person name="Vollmers J."/>
            <person name="Rivas-Marin E."/>
            <person name="Kohn T."/>
            <person name="Peeters S.H."/>
            <person name="Heuer A."/>
            <person name="Rast P."/>
            <person name="Oberbeckmann S."/>
            <person name="Bunk B."/>
            <person name="Jeske O."/>
            <person name="Meyerdierks A."/>
            <person name="Storesund J.E."/>
            <person name="Kallscheuer N."/>
            <person name="Luecker S."/>
            <person name="Lage O.M."/>
            <person name="Pohl T."/>
            <person name="Merkel B.J."/>
            <person name="Hornburger P."/>
            <person name="Mueller R.-W."/>
            <person name="Bruemmer F."/>
            <person name="Labrenz M."/>
            <person name="Spormann A.M."/>
            <person name="Op den Camp H."/>
            <person name="Overmann J."/>
            <person name="Amann R."/>
            <person name="Jetten M.S.M."/>
            <person name="Mascher T."/>
            <person name="Medema M.H."/>
            <person name="Devos D.P."/>
            <person name="Kaster A.-K."/>
            <person name="Ovreas L."/>
            <person name="Rohde M."/>
            <person name="Galperin M.Y."/>
            <person name="Jogler C."/>
        </authorList>
    </citation>
    <scope>NUCLEOTIDE SEQUENCE [LARGE SCALE GENOMIC DNA]</scope>
    <source>
        <strain evidence="2 3">Pan216</strain>
    </source>
</reference>
<proteinExistence type="predicted"/>
<keyword evidence="3" id="KW-1185">Reference proteome</keyword>
<dbReference type="AlphaFoldDB" id="A0A518BAW7"/>
<dbReference type="PANTHER" id="PTHR48079">
    <property type="entry name" value="PROTEIN YEEZ"/>
    <property type="match status" value="1"/>
</dbReference>
<dbReference type="EMBL" id="CP036279">
    <property type="protein sequence ID" value="QDU64130.1"/>
    <property type="molecule type" value="Genomic_DNA"/>
</dbReference>
<dbReference type="GO" id="GO:0005737">
    <property type="term" value="C:cytoplasm"/>
    <property type="evidence" value="ECO:0007669"/>
    <property type="project" value="TreeGrafter"/>
</dbReference>
<dbReference type="GO" id="GO:0004029">
    <property type="term" value="F:aldehyde dehydrogenase (NAD+) activity"/>
    <property type="evidence" value="ECO:0007669"/>
    <property type="project" value="TreeGrafter"/>
</dbReference>
<dbReference type="InterPro" id="IPR051783">
    <property type="entry name" value="NAD(P)-dependent_oxidoreduct"/>
</dbReference>
<sequence length="293" mass="32625">MSSSSNSRLIIGMGFLGRPLAARWIEAGDRVFGTTRKRERVGELRSLGVEPVLWDVLQPIEERLPQVETVVFCVGFDRSQDRTIDEVYVDGLRRTLKCLPQPKRFLYVSSTGVYGDNQGEWVDETTPTNPSDRSAQACFDAEELVRDYGSSKGVDAVVLRMAGIYGPERMIGNRWLERGEVIPGSPDGLVNLIHVEDAARSVDAAARATTLSDLYVVSDGHPVTRGEMYEALADRLGYSPPRFDPEATKARGRGNRRVANTRMRKELGVVLAYPTFRDSLTDLPQSLRDPFES</sequence>
<dbReference type="InterPro" id="IPR036291">
    <property type="entry name" value="NAD(P)-bd_dom_sf"/>
</dbReference>
<name>A0A518BAW7_9BACT</name>
<dbReference type="PANTHER" id="PTHR48079:SF6">
    <property type="entry name" value="NAD(P)-BINDING DOMAIN-CONTAINING PROTEIN-RELATED"/>
    <property type="match status" value="1"/>
</dbReference>
<dbReference type="RefSeq" id="WP_145262110.1">
    <property type="nucleotide sequence ID" value="NZ_CP036279.1"/>
</dbReference>
<dbReference type="Gene3D" id="3.40.50.720">
    <property type="entry name" value="NAD(P)-binding Rossmann-like Domain"/>
    <property type="match status" value="1"/>
</dbReference>
<dbReference type="InterPro" id="IPR001509">
    <property type="entry name" value="Epimerase_deHydtase"/>
</dbReference>
<dbReference type="Pfam" id="PF01370">
    <property type="entry name" value="Epimerase"/>
    <property type="match status" value="1"/>
</dbReference>
<evidence type="ECO:0000313" key="3">
    <source>
        <dbReference type="Proteomes" id="UP000317093"/>
    </source>
</evidence>
<dbReference type="CDD" id="cd05266">
    <property type="entry name" value="SDR_a4"/>
    <property type="match status" value="1"/>
</dbReference>
<organism evidence="2 3">
    <name type="scientific">Kolteria novifilia</name>
    <dbReference type="NCBI Taxonomy" id="2527975"/>
    <lineage>
        <taxon>Bacteria</taxon>
        <taxon>Pseudomonadati</taxon>
        <taxon>Planctomycetota</taxon>
        <taxon>Planctomycetia</taxon>
        <taxon>Kolteriales</taxon>
        <taxon>Kolteriaceae</taxon>
        <taxon>Kolteria</taxon>
    </lineage>
</organism>
<evidence type="ECO:0000259" key="1">
    <source>
        <dbReference type="Pfam" id="PF01370"/>
    </source>
</evidence>
<gene>
    <name evidence="2" type="ORF">Pan216_50190</name>
</gene>
<evidence type="ECO:0000313" key="2">
    <source>
        <dbReference type="EMBL" id="QDU64130.1"/>
    </source>
</evidence>
<feature type="domain" description="NAD-dependent epimerase/dehydratase" evidence="1">
    <location>
        <begin position="10"/>
        <end position="208"/>
    </location>
</feature>
<dbReference type="SUPFAM" id="SSF51735">
    <property type="entry name" value="NAD(P)-binding Rossmann-fold domains"/>
    <property type="match status" value="1"/>
</dbReference>
<dbReference type="OrthoDB" id="9808276at2"/>
<dbReference type="Proteomes" id="UP000317093">
    <property type="component" value="Chromosome"/>
</dbReference>
<accession>A0A518BAW7</accession>
<dbReference type="KEGG" id="knv:Pan216_50190"/>
<protein>
    <submittedName>
        <fullName evidence="2">NAD dependent epimerase/dehydratase family protein</fullName>
    </submittedName>
</protein>